<evidence type="ECO:0000256" key="2">
    <source>
        <dbReference type="SAM" id="Phobius"/>
    </source>
</evidence>
<comment type="caution">
    <text evidence="3">The sequence shown here is derived from an EMBL/GenBank/DDBJ whole genome shotgun (WGS) entry which is preliminary data.</text>
</comment>
<protein>
    <recommendedName>
        <fullName evidence="5">Envelope glycoprotein</fullName>
    </recommendedName>
</protein>
<gene>
    <name evidence="3" type="ORF">AMEX_G27812</name>
</gene>
<dbReference type="AlphaFoldDB" id="A0A8T2KK78"/>
<dbReference type="PANTHER" id="PTHR10424:SF80">
    <property type="entry name" value="ENVELOPE GLYCOPROTEIN"/>
    <property type="match status" value="1"/>
</dbReference>
<reference evidence="3 4" key="1">
    <citation type="submission" date="2021-07" db="EMBL/GenBank/DDBJ databases">
        <authorList>
            <person name="Imarazene B."/>
            <person name="Zahm M."/>
            <person name="Klopp C."/>
            <person name="Cabau C."/>
            <person name="Beille S."/>
            <person name="Jouanno E."/>
            <person name="Castinel A."/>
            <person name="Lluch J."/>
            <person name="Gil L."/>
            <person name="Kuchtly C."/>
            <person name="Lopez Roques C."/>
            <person name="Donnadieu C."/>
            <person name="Parrinello H."/>
            <person name="Journot L."/>
            <person name="Du K."/>
            <person name="Schartl M."/>
            <person name="Retaux S."/>
            <person name="Guiguen Y."/>
        </authorList>
    </citation>
    <scope>NUCLEOTIDE SEQUENCE [LARGE SCALE GENOMIC DNA]</scope>
    <source>
        <strain evidence="3">Pach_M1</strain>
        <tissue evidence="3">Testis</tissue>
    </source>
</reference>
<evidence type="ECO:0000313" key="3">
    <source>
        <dbReference type="EMBL" id="KAG9259518.1"/>
    </source>
</evidence>
<dbReference type="Proteomes" id="UP000752171">
    <property type="component" value="Unassembled WGS sequence"/>
</dbReference>
<organism evidence="3 4">
    <name type="scientific">Astyanax mexicanus</name>
    <name type="common">Blind cave fish</name>
    <name type="synonym">Astyanax fasciatus mexicanus</name>
    <dbReference type="NCBI Taxonomy" id="7994"/>
    <lineage>
        <taxon>Eukaryota</taxon>
        <taxon>Metazoa</taxon>
        <taxon>Chordata</taxon>
        <taxon>Craniata</taxon>
        <taxon>Vertebrata</taxon>
        <taxon>Euteleostomi</taxon>
        <taxon>Actinopterygii</taxon>
        <taxon>Neopterygii</taxon>
        <taxon>Teleostei</taxon>
        <taxon>Ostariophysi</taxon>
        <taxon>Characiformes</taxon>
        <taxon>Characoidei</taxon>
        <taxon>Acestrorhamphidae</taxon>
        <taxon>Acestrorhamphinae</taxon>
        <taxon>Astyanax</taxon>
    </lineage>
</organism>
<dbReference type="Pfam" id="PF00429">
    <property type="entry name" value="TLV_coat"/>
    <property type="match status" value="1"/>
</dbReference>
<accession>A0A8T2KK78</accession>
<dbReference type="EMBL" id="JAICCE010000026">
    <property type="protein sequence ID" value="KAG9259518.1"/>
    <property type="molecule type" value="Genomic_DNA"/>
</dbReference>
<evidence type="ECO:0000313" key="4">
    <source>
        <dbReference type="Proteomes" id="UP000752171"/>
    </source>
</evidence>
<keyword evidence="2" id="KW-0472">Membrane</keyword>
<dbReference type="InterPro" id="IPR018154">
    <property type="entry name" value="TLV/ENV_coat_polyprotein"/>
</dbReference>
<feature type="compositionally biased region" description="Low complexity" evidence="1">
    <location>
        <begin position="21"/>
        <end position="33"/>
    </location>
</feature>
<feature type="transmembrane region" description="Helical" evidence="2">
    <location>
        <begin position="582"/>
        <end position="608"/>
    </location>
</feature>
<sequence length="654" mass="71961">MICVEIAIWRKAEPTSKNNGTTAVNPTTNYTTNKARSGNNNFHRTKRSTDNQNACVKKFKGINIEYVINTKTAYNFDLCGVINCKGKNSTWRGYPIYLCYSKYANEHTDGRSSNDIYEMVSNTMYFNLKRIRIQRDKSGVHNPITLSIHWINMRESTIYLTLGVSITGTDPLGIIKVKVLNTPPKQHILPIAGATLPPNDNSTTPDGAEPALVGSDYSTWTPEDILRLTMGYSNDNLWLTWIAGQAREAGMEGCVACAEARPPLYLSAAPLYPNTDPIGFSCLIKMTRMATPPNCTTLSTIFPVIPNNTGSGPFQVPKTGNFTCFRRTKGNVTHPPKILGEIQSSWCHTIFTDTSNNSVGEWARAGLYYYCGSSTLLLRLPIWSKGLCAMVRLLSPITLFGPSTGKATLPGSRSRREVSFDLTKNTPTYIDSIGVPRGVPDEHKLVDQVAAGFESILIWITPNKNVDRINYVNYQVMRLANITGLAVSGLASQLSATSLMTIQNRIALDMLLAEKGGVCHMIRTESKTECCTVIPNNTAPDGSVTKALDALKALSKEMTDNTGIDNPLTNWLDRTFGQWKAVFLSLASALAIFVAILVTCGCCCIPCLRTLIERTIIKMFDDKQRPPDYMMSLLDDSLEDHGCSGDSTLSVDLS</sequence>
<evidence type="ECO:0008006" key="5">
    <source>
        <dbReference type="Google" id="ProtNLM"/>
    </source>
</evidence>
<evidence type="ECO:0000256" key="1">
    <source>
        <dbReference type="SAM" id="MobiDB-lite"/>
    </source>
</evidence>
<keyword evidence="2" id="KW-0812">Transmembrane</keyword>
<dbReference type="SUPFAM" id="SSF58069">
    <property type="entry name" value="Virus ectodomain"/>
    <property type="match status" value="1"/>
</dbReference>
<dbReference type="Gene3D" id="1.10.287.210">
    <property type="match status" value="1"/>
</dbReference>
<feature type="region of interest" description="Disordered" evidence="1">
    <location>
        <begin position="17"/>
        <end position="47"/>
    </location>
</feature>
<proteinExistence type="predicted"/>
<dbReference type="PANTHER" id="PTHR10424">
    <property type="entry name" value="VIRAL ENVELOPE PROTEIN"/>
    <property type="match status" value="1"/>
</dbReference>
<keyword evidence="2" id="KW-1133">Transmembrane helix</keyword>
<feature type="region of interest" description="Disordered" evidence="1">
    <location>
        <begin position="194"/>
        <end position="213"/>
    </location>
</feature>
<name>A0A8T2KK78_ASTMX</name>